<gene>
    <name evidence="2" type="ORF">GFL91_34955</name>
</gene>
<protein>
    <submittedName>
        <fullName evidence="2">DUF4037 domain-containing protein</fullName>
    </submittedName>
</protein>
<dbReference type="Pfam" id="PF13228">
    <property type="entry name" value="DUF4037"/>
    <property type="match status" value="1"/>
</dbReference>
<comment type="caution">
    <text evidence="2">The sequence shown here is derived from an EMBL/GenBank/DDBJ whole genome shotgun (WGS) entry which is preliminary data.</text>
</comment>
<evidence type="ECO:0000259" key="1">
    <source>
        <dbReference type="Pfam" id="PF13228"/>
    </source>
</evidence>
<name>A0A8I2GXC9_RHILV</name>
<feature type="domain" description="DUF4037" evidence="1">
    <location>
        <begin position="144"/>
        <end position="242"/>
    </location>
</feature>
<sequence>MSVKRMSRGLGLSQRFYENLVEPILNEHFPDLSYTACRIGLGSEVLGYDTEISADHDYGPCLQVILAEERFPAAAVQIMDVLDSVLPATFEGWAVHYPTNVRPPRDSGEGMLGSDHGVEVYTIAAWCDRFLGRVFPTELTARDWLSYSEQTLLTVTAGAVFRDDAGELSALRARLAYFPRDIWLYKLAAQWGRIAEERAYVGRAGDVGDELASRVIATRMVGNIMRLAMLIERRYAPYPKWFGTAFSRLACASDLAPLLEQVLAARIWRERESALLEACRFVAELQISRGIPGAIAPVIGSLKDRPYRFVDSVKIFDAIRAAIKDEDLRLLPEFGGADQFLNSNFVLAVPTYASAATGALLDTTSRTPAGWR</sequence>
<reference evidence="2" key="1">
    <citation type="submission" date="2019-10" db="EMBL/GenBank/DDBJ databases">
        <title>Rhizobium leguminosarum symbiovar viciae collection.</title>
        <authorList>
            <person name="Boivin S."/>
            <person name="Lepetit M."/>
        </authorList>
    </citation>
    <scope>NUCLEOTIDE SEQUENCE</scope>
    <source>
        <strain evidence="2">L143</strain>
    </source>
</reference>
<accession>A0A8I2GXC9</accession>
<dbReference type="EMBL" id="WIEZ01000030">
    <property type="protein sequence ID" value="NKM50029.1"/>
    <property type="molecule type" value="Genomic_DNA"/>
</dbReference>
<proteinExistence type="predicted"/>
<organism evidence="2 3">
    <name type="scientific">Rhizobium leguminosarum bv. viciae</name>
    <dbReference type="NCBI Taxonomy" id="387"/>
    <lineage>
        <taxon>Bacteria</taxon>
        <taxon>Pseudomonadati</taxon>
        <taxon>Pseudomonadota</taxon>
        <taxon>Alphaproteobacteria</taxon>
        <taxon>Hyphomicrobiales</taxon>
        <taxon>Rhizobiaceae</taxon>
        <taxon>Rhizobium/Agrobacterium group</taxon>
        <taxon>Rhizobium</taxon>
    </lineage>
</organism>
<evidence type="ECO:0000313" key="2">
    <source>
        <dbReference type="EMBL" id="NKM50029.1"/>
    </source>
</evidence>
<dbReference type="AlphaFoldDB" id="A0A8I2GXC9"/>
<dbReference type="Proteomes" id="UP000662259">
    <property type="component" value="Unassembled WGS sequence"/>
</dbReference>
<evidence type="ECO:0000313" key="3">
    <source>
        <dbReference type="Proteomes" id="UP000662259"/>
    </source>
</evidence>
<dbReference type="InterPro" id="IPR025117">
    <property type="entry name" value="DUF4037"/>
</dbReference>